<name>A0AA44SLA8_CITFR</name>
<comment type="caution">
    <text evidence="2">The sequence shown here is derived from an EMBL/GenBank/DDBJ whole genome shotgun (WGS) entry which is preliminary data.</text>
</comment>
<evidence type="ECO:0008006" key="4">
    <source>
        <dbReference type="Google" id="ProtNLM"/>
    </source>
</evidence>
<feature type="compositionally biased region" description="Polar residues" evidence="1">
    <location>
        <begin position="113"/>
        <end position="131"/>
    </location>
</feature>
<organism evidence="2 3">
    <name type="scientific">Citrobacter freundii</name>
    <dbReference type="NCBI Taxonomy" id="546"/>
    <lineage>
        <taxon>Bacteria</taxon>
        <taxon>Pseudomonadati</taxon>
        <taxon>Pseudomonadota</taxon>
        <taxon>Gammaproteobacteria</taxon>
        <taxon>Enterobacterales</taxon>
        <taxon>Enterobacteriaceae</taxon>
        <taxon>Citrobacter</taxon>
        <taxon>Citrobacter freundii complex</taxon>
    </lineage>
</organism>
<feature type="region of interest" description="Disordered" evidence="1">
    <location>
        <begin position="112"/>
        <end position="138"/>
    </location>
</feature>
<dbReference type="EMBL" id="NEFA01000007">
    <property type="protein sequence ID" value="OYR05784.1"/>
    <property type="molecule type" value="Genomic_DNA"/>
</dbReference>
<evidence type="ECO:0000256" key="1">
    <source>
        <dbReference type="SAM" id="MobiDB-lite"/>
    </source>
</evidence>
<dbReference type="Proteomes" id="UP000215827">
    <property type="component" value="Unassembled WGS sequence"/>
</dbReference>
<dbReference type="AlphaFoldDB" id="A0AA44SLA8"/>
<proteinExistence type="predicted"/>
<protein>
    <recommendedName>
        <fullName evidence="4">Replication protein</fullName>
    </recommendedName>
</protein>
<sequence length="308" mass="34532">MSQFLQLVDRPIAFQRSFVRLGVGITGALFLSQIVYWQNRMDGQWFYKTQADLEEETGLTRYEQEGARKKLVSCGVLEEAKRGIPAKLYFRVNQLRLEELLLGKVQQAGVGKTNKQGCGNSANSDVENQQAGVGKTHEQLRGNSASIHTVDYQETTQEITTENKSLGASAAADTPEQKNKHDYSPAFEEVWSAYPKRRGGNSKQAAWKAWNARLKQGVKPEAMLEGVKRYAVFMATENKIGTEFVKQASTFFGPDRHFEDEWAIAVKPPEQQQSSSSQSWYAKPNDGSAEVFINQAAIDRMKRGANRP</sequence>
<gene>
    <name evidence="2" type="ORF">B9P89_07845</name>
</gene>
<evidence type="ECO:0000313" key="3">
    <source>
        <dbReference type="Proteomes" id="UP000215827"/>
    </source>
</evidence>
<accession>A0AA44SLA8</accession>
<evidence type="ECO:0000313" key="2">
    <source>
        <dbReference type="EMBL" id="OYR05784.1"/>
    </source>
</evidence>
<reference evidence="2 3" key="1">
    <citation type="submission" date="2017-04" db="EMBL/GenBank/DDBJ databases">
        <title>Emergence of KPC-2-producing Citrobacter isolates from sediments of a Chinese river.</title>
        <authorList>
            <person name="Zheng B."/>
        </authorList>
    </citation>
    <scope>NUCLEOTIDE SEQUENCE [LARGE SCALE GENOMIC DNA]</scope>
    <source>
        <strain evidence="2 3">C191</strain>
    </source>
</reference>